<evidence type="ECO:0000256" key="1">
    <source>
        <dbReference type="SAM" id="Phobius"/>
    </source>
</evidence>
<name>A0AA43UBW6_9LACT</name>
<dbReference type="PANTHER" id="PTHR31446:SF29">
    <property type="entry name" value="ACID PHOSPHATASE_VANADIUM-DEPENDENT HALOPEROXIDASE-RELATED PROTEIN"/>
    <property type="match status" value="1"/>
</dbReference>
<feature type="transmembrane region" description="Helical" evidence="1">
    <location>
        <begin position="140"/>
        <end position="159"/>
    </location>
</feature>
<dbReference type="Proteomes" id="UP001171751">
    <property type="component" value="Unassembled WGS sequence"/>
</dbReference>
<accession>A0AA43UBW6</accession>
<dbReference type="Pfam" id="PF02681">
    <property type="entry name" value="DUF212"/>
    <property type="match status" value="1"/>
</dbReference>
<keyword evidence="1" id="KW-1133">Transmembrane helix</keyword>
<dbReference type="EMBL" id="JAUNQW010000005">
    <property type="protein sequence ID" value="MDO5457122.1"/>
    <property type="molecule type" value="Genomic_DNA"/>
</dbReference>
<feature type="transmembrane region" description="Helical" evidence="1">
    <location>
        <begin position="12"/>
        <end position="31"/>
    </location>
</feature>
<keyword evidence="1" id="KW-0472">Membrane</keyword>
<dbReference type="InterPro" id="IPR003832">
    <property type="entry name" value="DUF212"/>
</dbReference>
<gene>
    <name evidence="2" type="ORF">Q4F26_02135</name>
</gene>
<proteinExistence type="predicted"/>
<reference evidence="2" key="1">
    <citation type="submission" date="2023-07" db="EMBL/GenBank/DDBJ databases">
        <title>Between Cages and Wild: Unraveling the Impact of Captivity on Animal Microbiomes and Antimicrobial Resistance.</title>
        <authorList>
            <person name="Schmartz G.P."/>
            <person name="Rehner J."/>
            <person name="Schuff M.J."/>
            <person name="Becker S.L."/>
            <person name="Kravczyk M."/>
            <person name="Gurevich A."/>
            <person name="Francke R."/>
            <person name="Mueller R."/>
            <person name="Keller V."/>
            <person name="Keller A."/>
        </authorList>
    </citation>
    <scope>NUCLEOTIDE SEQUENCE</scope>
    <source>
        <strain evidence="2">S39M_St_73</strain>
    </source>
</reference>
<organism evidence="2 3">
    <name type="scientific">Atopococcus tabaci</name>
    <dbReference type="NCBI Taxonomy" id="269774"/>
    <lineage>
        <taxon>Bacteria</taxon>
        <taxon>Bacillati</taxon>
        <taxon>Bacillota</taxon>
        <taxon>Bacilli</taxon>
        <taxon>Lactobacillales</taxon>
        <taxon>Carnobacteriaceae</taxon>
        <taxon>Atopococcus</taxon>
    </lineage>
</organism>
<keyword evidence="1" id="KW-0812">Transmembrane</keyword>
<evidence type="ECO:0000313" key="2">
    <source>
        <dbReference type="EMBL" id="MDO5457122.1"/>
    </source>
</evidence>
<protein>
    <submittedName>
        <fullName evidence="2">Divergent PAP2 family protein</fullName>
    </submittedName>
</protein>
<sequence>MSIFNNFPLTASLFAFVFTQIVKVPIAYLMGRDAPAHLLISTGGMPSSHTAGVTSLFMALLIEYDVESPLVAISGVYASLIINDAVKVRRQSGEQTLILRRLITEMQQTAVDQNFKNKKRILDLSKNLRPVALGHKPSEVLVGGIVGVLIALVFNSLFYS</sequence>
<dbReference type="PANTHER" id="PTHR31446">
    <property type="entry name" value="ACID PHOSPHATASE/VANADIUM-DEPENDENT HALOPEROXIDASE-RELATED PROTEIN"/>
    <property type="match status" value="1"/>
</dbReference>
<comment type="caution">
    <text evidence="2">The sequence shown here is derived from an EMBL/GenBank/DDBJ whole genome shotgun (WGS) entry which is preliminary data.</text>
</comment>
<evidence type="ECO:0000313" key="3">
    <source>
        <dbReference type="Proteomes" id="UP001171751"/>
    </source>
</evidence>
<keyword evidence="3" id="KW-1185">Reference proteome</keyword>
<dbReference type="AlphaFoldDB" id="A0AA43UBW6"/>